<feature type="transmembrane region" description="Helical" evidence="2">
    <location>
        <begin position="396"/>
        <end position="416"/>
    </location>
</feature>
<name>A0AB36JCY5_9BACL</name>
<reference evidence="3 4" key="1">
    <citation type="submission" date="2016-10" db="EMBL/GenBank/DDBJ databases">
        <title>Paenibacillus species isolates.</title>
        <authorList>
            <person name="Beno S.M."/>
        </authorList>
    </citation>
    <scope>NUCLEOTIDE SEQUENCE [LARGE SCALE GENOMIC DNA]</scope>
    <source>
        <strain evidence="3 4">FSL H7-0918</strain>
    </source>
</reference>
<dbReference type="AlphaFoldDB" id="A0AB36JCY5"/>
<proteinExistence type="predicted"/>
<comment type="caution">
    <text evidence="3">The sequence shown here is derived from an EMBL/GenBank/DDBJ whole genome shotgun (WGS) entry which is preliminary data.</text>
</comment>
<feature type="transmembrane region" description="Helical" evidence="2">
    <location>
        <begin position="339"/>
        <end position="359"/>
    </location>
</feature>
<feature type="compositionally biased region" description="Basic and acidic residues" evidence="1">
    <location>
        <begin position="250"/>
        <end position="267"/>
    </location>
</feature>
<gene>
    <name evidence="3" type="ORF">BSK47_20225</name>
</gene>
<accession>A0AB36JCY5</accession>
<keyword evidence="2" id="KW-0472">Membrane</keyword>
<protein>
    <submittedName>
        <fullName evidence="3">Cation diffusion facilitator family transporter</fullName>
    </submittedName>
</protein>
<keyword evidence="2" id="KW-0812">Transmembrane</keyword>
<dbReference type="EMBL" id="MPTO01000019">
    <property type="protein sequence ID" value="OME16587.1"/>
    <property type="molecule type" value="Genomic_DNA"/>
</dbReference>
<feature type="region of interest" description="Disordered" evidence="1">
    <location>
        <begin position="250"/>
        <end position="274"/>
    </location>
</feature>
<evidence type="ECO:0000313" key="4">
    <source>
        <dbReference type="Proteomes" id="UP000187323"/>
    </source>
</evidence>
<keyword evidence="2" id="KW-1133">Transmembrane helix</keyword>
<dbReference type="Proteomes" id="UP000187323">
    <property type="component" value="Unassembled WGS sequence"/>
</dbReference>
<dbReference type="RefSeq" id="WP_076136731.1">
    <property type="nucleotide sequence ID" value="NZ_MPTO01000019.1"/>
</dbReference>
<evidence type="ECO:0000256" key="1">
    <source>
        <dbReference type="SAM" id="MobiDB-lite"/>
    </source>
</evidence>
<evidence type="ECO:0000313" key="3">
    <source>
        <dbReference type="EMBL" id="OME16587.1"/>
    </source>
</evidence>
<feature type="transmembrane region" description="Helical" evidence="2">
    <location>
        <begin position="436"/>
        <end position="464"/>
    </location>
</feature>
<organism evidence="3 4">
    <name type="scientific">Paenibacillus odorifer</name>
    <dbReference type="NCBI Taxonomy" id="189426"/>
    <lineage>
        <taxon>Bacteria</taxon>
        <taxon>Bacillati</taxon>
        <taxon>Bacillota</taxon>
        <taxon>Bacilli</taxon>
        <taxon>Bacillales</taxon>
        <taxon>Paenibacillaceae</taxon>
        <taxon>Paenibacillus</taxon>
    </lineage>
</organism>
<sequence length="561" mass="62799">MANENEILEITEIDNVDSFDFNELETKLQNELDLQLSELELLKEDREKIGSPDNLGNTVMNVVWEQFINQLAATAGEDFIKENGGLTLDLRNDAHIQTTENFGNGKIATHNNKIDFQKRYDDWQDNFQKDDNGDIRLKDKYKTGDFQKVLKKEARKPFDKGRDMGSTAVNKDHTVSAAEIIRDPKANCHLEKQEQINFTNSEINLKDMEAAANQSKGDRKMKDWLDSERYGEKPADRFNINEEELRERDRVTREEYEKLTEEGERKSVAKGKQSQKEEAFRITGKALRAVIMQLFAELIKEVIRKLILWLKTTQKNLESLLNTIKSAINSFISKLKTQLVSAGSTLITTIATAILGPIVRTIKKVWTMLKQGWNSFKEAIAYLKSPDNKHKPVGRLILETGKIVIAGLSAAGALVLGEVIEKGLMLVPIFAFEIPILGSLASLIGLFMGGLVAGIVGAIALSLIDKAVAKQQLAEAVHKEVNKGNEVLNTQNTVTALNENKLEHTKNSVASSIKERHDIATNIIKESLTNINDENINSEVAVSGNEDAFENMLGNLNKLLK</sequence>
<evidence type="ECO:0000256" key="2">
    <source>
        <dbReference type="SAM" id="Phobius"/>
    </source>
</evidence>